<dbReference type="CDD" id="cd12148">
    <property type="entry name" value="fungal_TF_MHR"/>
    <property type="match status" value="1"/>
</dbReference>
<keyword evidence="1" id="KW-0479">Metal-binding</keyword>
<dbReference type="Pfam" id="PF04082">
    <property type="entry name" value="Fungal_trans"/>
    <property type="match status" value="1"/>
</dbReference>
<evidence type="ECO:0000256" key="3">
    <source>
        <dbReference type="ARBA" id="ARBA00023015"/>
    </source>
</evidence>
<evidence type="ECO:0000256" key="5">
    <source>
        <dbReference type="ARBA" id="ARBA00023163"/>
    </source>
</evidence>
<evidence type="ECO:0000256" key="7">
    <source>
        <dbReference type="SAM" id="MobiDB-lite"/>
    </source>
</evidence>
<dbReference type="RefSeq" id="XP_007778017.1">
    <property type="nucleotide sequence ID" value="XM_007779827.1"/>
</dbReference>
<dbReference type="GO" id="GO:0008270">
    <property type="term" value="F:zinc ion binding"/>
    <property type="evidence" value="ECO:0007669"/>
    <property type="project" value="InterPro"/>
</dbReference>
<evidence type="ECO:0000313" key="10">
    <source>
        <dbReference type="Proteomes" id="UP000016924"/>
    </source>
</evidence>
<keyword evidence="10" id="KW-1185">Reference proteome</keyword>
<keyword evidence="5" id="KW-0804">Transcription</keyword>
<dbReference type="AlphaFoldDB" id="R7YLC0"/>
<evidence type="ECO:0000256" key="1">
    <source>
        <dbReference type="ARBA" id="ARBA00022723"/>
    </source>
</evidence>
<dbReference type="PANTHER" id="PTHR31313:SF81">
    <property type="entry name" value="TY1 ENHANCER ACTIVATOR"/>
    <property type="match status" value="1"/>
</dbReference>
<dbReference type="GeneID" id="19899235"/>
<proteinExistence type="predicted"/>
<dbReference type="PANTHER" id="PTHR31313">
    <property type="entry name" value="TY1 ENHANCER ACTIVATOR"/>
    <property type="match status" value="1"/>
</dbReference>
<gene>
    <name evidence="9" type="ORF">W97_01924</name>
</gene>
<evidence type="ECO:0000256" key="2">
    <source>
        <dbReference type="ARBA" id="ARBA00022833"/>
    </source>
</evidence>
<dbReference type="eggNOG" id="ENOG502QW0K">
    <property type="taxonomic scope" value="Eukaryota"/>
</dbReference>
<dbReference type="HOGENOM" id="CLU_007003_0_2_1"/>
<dbReference type="STRING" id="1168221.R7YLC0"/>
<dbReference type="Proteomes" id="UP000016924">
    <property type="component" value="Unassembled WGS sequence"/>
</dbReference>
<reference evidence="10" key="1">
    <citation type="submission" date="2012-06" db="EMBL/GenBank/DDBJ databases">
        <title>The genome sequence of Coniosporium apollinis CBS 100218.</title>
        <authorList>
            <consortium name="The Broad Institute Genome Sequencing Platform"/>
            <person name="Cuomo C."/>
            <person name="Gorbushina A."/>
            <person name="Noack S."/>
            <person name="Walker B."/>
            <person name="Young S.K."/>
            <person name="Zeng Q."/>
            <person name="Gargeya S."/>
            <person name="Fitzgerald M."/>
            <person name="Haas B."/>
            <person name="Abouelleil A."/>
            <person name="Alvarado L."/>
            <person name="Arachchi H.M."/>
            <person name="Berlin A.M."/>
            <person name="Chapman S.B."/>
            <person name="Goldberg J."/>
            <person name="Griggs A."/>
            <person name="Gujja S."/>
            <person name="Hansen M."/>
            <person name="Howarth C."/>
            <person name="Imamovic A."/>
            <person name="Larimer J."/>
            <person name="McCowan C."/>
            <person name="Montmayeur A."/>
            <person name="Murphy C."/>
            <person name="Neiman D."/>
            <person name="Pearson M."/>
            <person name="Priest M."/>
            <person name="Roberts A."/>
            <person name="Saif S."/>
            <person name="Shea T."/>
            <person name="Sisk P."/>
            <person name="Sykes S."/>
            <person name="Wortman J."/>
            <person name="Nusbaum C."/>
            <person name="Birren B."/>
        </authorList>
    </citation>
    <scope>NUCLEOTIDE SEQUENCE [LARGE SCALE GENOMIC DNA]</scope>
    <source>
        <strain evidence="10">CBS 100218</strain>
    </source>
</reference>
<feature type="region of interest" description="Disordered" evidence="7">
    <location>
        <begin position="662"/>
        <end position="684"/>
    </location>
</feature>
<dbReference type="OMA" id="CKNCARS"/>
<keyword evidence="6" id="KW-0539">Nucleus</keyword>
<sequence length="714" mass="79467">MVDEERSLNYVRSEQQRLEQEIGALLSIIDALKCSNEHSAAEALCRLRATGNAPVYSPQSPSAQSSGGTGANGYRPVSAGSAGKITESTFAWQDASLAPSVQQYEHLLQTIKISSPEEIDEIMRRLRSGTDLPSVLAEDRAASLHQPISEPDVEGTPHIEAEFSLSNQGFFGLVKGSLPSTTGLGQAPASPSLFTTGPWTKVTDDVELIDHLLSMYFAWQHPLFEGFREDLFRKDMTAGRTKHCSELLVNAICATGALISDRHQAHRTGRAFYDESIRLVNEVRVSSVPSIAALSLLSHVEESEGRLSSMWLYSGRSSRMALDVSLHLRSDKQRSENRTEEAEMDQQARLHAFWGCFITDQLTGFTLGRLPHIPTNAITVDLPSTSYARDEEDWAPAGVARPSMPGARSSTFHALAALSKIINSTLRMFFAPTKPISGSLLLNEYNKYLHWYETLPAILTVGEDAPAHVLCLHMYYHAAVLLLFRPFLRAQFTESDIRPSQICRQSADVISDMLDQHRRVYDLTGFCTFHVHCLLVACTIHIINLPASTRHLKTACEVFHGLCHKIRWAAASLNIIAGLVQKWNITLPHEVESALYSNGPVLPDFDFHEGAQAVTYLPEKKRADTPQDSTGGLKRRRLSDPEDQGRKVQRFELPTNDLFSPFPYQPPPLLRPTHTDSNADPDANYVRHNSLQELVGLDFSTDDWFDPFMDYQGS</sequence>
<feature type="region of interest" description="Disordered" evidence="7">
    <location>
        <begin position="618"/>
        <end position="650"/>
    </location>
</feature>
<evidence type="ECO:0000256" key="6">
    <source>
        <dbReference type="ARBA" id="ARBA00023242"/>
    </source>
</evidence>
<feature type="domain" description="Xylanolytic transcriptional activator regulatory" evidence="8">
    <location>
        <begin position="310"/>
        <end position="389"/>
    </location>
</feature>
<dbReference type="InterPro" id="IPR051615">
    <property type="entry name" value="Transcr_Regulatory_Elem"/>
</dbReference>
<protein>
    <recommendedName>
        <fullName evidence="8">Xylanolytic transcriptional activator regulatory domain-containing protein</fullName>
    </recommendedName>
</protein>
<evidence type="ECO:0000259" key="8">
    <source>
        <dbReference type="SMART" id="SM00906"/>
    </source>
</evidence>
<dbReference type="EMBL" id="JH767560">
    <property type="protein sequence ID" value="EON62700.1"/>
    <property type="molecule type" value="Genomic_DNA"/>
</dbReference>
<feature type="compositionally biased region" description="Basic and acidic residues" evidence="7">
    <location>
        <begin position="638"/>
        <end position="650"/>
    </location>
</feature>
<feature type="region of interest" description="Disordered" evidence="7">
    <location>
        <begin position="55"/>
        <end position="75"/>
    </location>
</feature>
<feature type="compositionally biased region" description="Low complexity" evidence="7">
    <location>
        <begin position="57"/>
        <end position="66"/>
    </location>
</feature>
<evidence type="ECO:0000256" key="4">
    <source>
        <dbReference type="ARBA" id="ARBA00023125"/>
    </source>
</evidence>
<keyword evidence="4" id="KW-0238">DNA-binding</keyword>
<organism evidence="9 10">
    <name type="scientific">Coniosporium apollinis (strain CBS 100218)</name>
    <name type="common">Rock-inhabiting black yeast</name>
    <dbReference type="NCBI Taxonomy" id="1168221"/>
    <lineage>
        <taxon>Eukaryota</taxon>
        <taxon>Fungi</taxon>
        <taxon>Dikarya</taxon>
        <taxon>Ascomycota</taxon>
        <taxon>Pezizomycotina</taxon>
        <taxon>Dothideomycetes</taxon>
        <taxon>Dothideomycetes incertae sedis</taxon>
        <taxon>Coniosporium</taxon>
    </lineage>
</organism>
<dbReference type="OrthoDB" id="2162761at2759"/>
<keyword evidence="2" id="KW-0862">Zinc</keyword>
<evidence type="ECO:0000313" key="9">
    <source>
        <dbReference type="EMBL" id="EON62700.1"/>
    </source>
</evidence>
<keyword evidence="3" id="KW-0805">Transcription regulation</keyword>
<dbReference type="GO" id="GO:0003677">
    <property type="term" value="F:DNA binding"/>
    <property type="evidence" value="ECO:0007669"/>
    <property type="project" value="UniProtKB-KW"/>
</dbReference>
<dbReference type="GO" id="GO:0006351">
    <property type="term" value="P:DNA-templated transcription"/>
    <property type="evidence" value="ECO:0007669"/>
    <property type="project" value="InterPro"/>
</dbReference>
<dbReference type="InterPro" id="IPR007219">
    <property type="entry name" value="XnlR_reg_dom"/>
</dbReference>
<name>R7YLC0_CONA1</name>
<dbReference type="SMART" id="SM00906">
    <property type="entry name" value="Fungal_trans"/>
    <property type="match status" value="1"/>
</dbReference>
<accession>R7YLC0</accession>